<dbReference type="GO" id="GO:0003729">
    <property type="term" value="F:mRNA binding"/>
    <property type="evidence" value="ECO:0007669"/>
    <property type="project" value="TreeGrafter"/>
</dbReference>
<proteinExistence type="predicted"/>
<accession>A0A8T2R696</accession>
<dbReference type="PANTHER" id="PTHR32091:SF20">
    <property type="entry name" value="EUKARYOTIC TRANSLATION INITIATION FACTOR 4B1"/>
    <property type="match status" value="1"/>
</dbReference>
<feature type="region of interest" description="Disordered" evidence="1">
    <location>
        <begin position="79"/>
        <end position="341"/>
    </location>
</feature>
<dbReference type="OrthoDB" id="48651at2759"/>
<sequence>MAKKPWGGAGAWAVEAELAEAQLQELDQQQEQQSRHSPSIIAGSAAFPSLGEAAATKTSKKKKKQTTLSLAQFVVNGPSVFSESKGLTTEEKMVLPSGPRDRSGEEENRGGLGGGFRDYGGHRGEGRDRDYGRDRDGGYGGRRHDREGGFGRGFNGDRDGPEELSRADTVDDWGATKKPLPPSRGRYDERDPSRADDDDNWGSSKRFVPAPSVNGPAPRASKYDFSSSRGGADDVDNWGASKKTAPSGGYDSFGRRDRDHWGSRDRDRTGSEPWIHKDADRPAERPRLVLQPRSVPRDSSPIPTKEDTDNRSTSSEASLEQKPKKPNPFGQAKPRELVLEEKGLSWKDVTAETEYKSQNRDDILKDEIKALQSALKLAEADISEGEHSDHSLKNVEDLQEQLRQKEAELEHLHADSKSDKNGSRFWSANDRKDTDVWTKRSNNGVGSEMRNGVWSKQQNNSVISERKDSNAWSRQSNSGTGSEKREPDVWTRQPSNGWATVERRGGRW</sequence>
<feature type="compositionally biased region" description="Basic and acidic residues" evidence="1">
    <location>
        <begin position="384"/>
        <end position="422"/>
    </location>
</feature>
<dbReference type="InterPro" id="IPR010433">
    <property type="entry name" value="EIF-4B_pln"/>
</dbReference>
<feature type="compositionally biased region" description="Polar residues" evidence="1">
    <location>
        <begin position="470"/>
        <end position="481"/>
    </location>
</feature>
<gene>
    <name evidence="2" type="ORF">KP509_29G038700</name>
</gene>
<dbReference type="GO" id="GO:0003743">
    <property type="term" value="F:translation initiation factor activity"/>
    <property type="evidence" value="ECO:0007669"/>
    <property type="project" value="InterPro"/>
</dbReference>
<keyword evidence="3" id="KW-1185">Reference proteome</keyword>
<feature type="compositionally biased region" description="Basic and acidic residues" evidence="1">
    <location>
        <begin position="429"/>
        <end position="438"/>
    </location>
</feature>
<dbReference type="EMBL" id="CM035434">
    <property type="protein sequence ID" value="KAH7291856.1"/>
    <property type="molecule type" value="Genomic_DNA"/>
</dbReference>
<name>A0A8T2R696_CERRI</name>
<reference evidence="2" key="1">
    <citation type="submission" date="2021-08" db="EMBL/GenBank/DDBJ databases">
        <title>WGS assembly of Ceratopteris richardii.</title>
        <authorList>
            <person name="Marchant D.B."/>
            <person name="Chen G."/>
            <person name="Jenkins J."/>
            <person name="Shu S."/>
            <person name="Leebens-Mack J."/>
            <person name="Grimwood J."/>
            <person name="Schmutz J."/>
            <person name="Soltis P."/>
            <person name="Soltis D."/>
            <person name="Chen Z.-H."/>
        </authorList>
    </citation>
    <scope>NUCLEOTIDE SEQUENCE</scope>
    <source>
        <strain evidence="2">Whitten #5841</strain>
        <tissue evidence="2">Leaf</tissue>
    </source>
</reference>
<feature type="compositionally biased region" description="Basic and acidic residues" evidence="1">
    <location>
        <begin position="119"/>
        <end position="169"/>
    </location>
</feature>
<feature type="region of interest" description="Disordered" evidence="1">
    <location>
        <begin position="25"/>
        <end position="45"/>
    </location>
</feature>
<feature type="compositionally biased region" description="Basic and acidic residues" evidence="1">
    <location>
        <begin position="185"/>
        <end position="195"/>
    </location>
</feature>
<protein>
    <submittedName>
        <fullName evidence="2">Uncharacterized protein</fullName>
    </submittedName>
</protein>
<evidence type="ECO:0000313" key="2">
    <source>
        <dbReference type="EMBL" id="KAH7291856.1"/>
    </source>
</evidence>
<dbReference type="PANTHER" id="PTHR32091">
    <property type="entry name" value="EUKARYOTIC TRANSLATION INITIATION FACTOR 4B"/>
    <property type="match status" value="1"/>
</dbReference>
<comment type="caution">
    <text evidence="2">The sequence shown here is derived from an EMBL/GenBank/DDBJ whole genome shotgun (WGS) entry which is preliminary data.</text>
</comment>
<feature type="compositionally biased region" description="Polar residues" evidence="1">
    <location>
        <begin position="454"/>
        <end position="463"/>
    </location>
</feature>
<feature type="compositionally biased region" description="Basic and acidic residues" evidence="1">
    <location>
        <begin position="253"/>
        <end position="287"/>
    </location>
</feature>
<dbReference type="AlphaFoldDB" id="A0A8T2R696"/>
<feature type="region of interest" description="Disordered" evidence="1">
    <location>
        <begin position="382"/>
        <end position="508"/>
    </location>
</feature>
<organism evidence="2 3">
    <name type="scientific">Ceratopteris richardii</name>
    <name type="common">Triangle waterfern</name>
    <dbReference type="NCBI Taxonomy" id="49495"/>
    <lineage>
        <taxon>Eukaryota</taxon>
        <taxon>Viridiplantae</taxon>
        <taxon>Streptophyta</taxon>
        <taxon>Embryophyta</taxon>
        <taxon>Tracheophyta</taxon>
        <taxon>Polypodiopsida</taxon>
        <taxon>Polypodiidae</taxon>
        <taxon>Polypodiales</taxon>
        <taxon>Pteridineae</taxon>
        <taxon>Pteridaceae</taxon>
        <taxon>Parkerioideae</taxon>
        <taxon>Ceratopteris</taxon>
    </lineage>
</organism>
<feature type="compositionally biased region" description="Basic and acidic residues" evidence="1">
    <location>
        <begin position="88"/>
        <end position="109"/>
    </location>
</feature>
<evidence type="ECO:0000313" key="3">
    <source>
        <dbReference type="Proteomes" id="UP000825935"/>
    </source>
</evidence>
<evidence type="ECO:0000256" key="1">
    <source>
        <dbReference type="SAM" id="MobiDB-lite"/>
    </source>
</evidence>
<dbReference type="Proteomes" id="UP000825935">
    <property type="component" value="Chromosome 29"/>
</dbReference>
<dbReference type="Pfam" id="PF06273">
    <property type="entry name" value="eIF-4B"/>
    <property type="match status" value="3"/>
</dbReference>